<keyword evidence="2" id="KW-0560">Oxidoreductase</keyword>
<keyword evidence="2" id="KW-0223">Dioxygenase</keyword>
<dbReference type="GO" id="GO:0051213">
    <property type="term" value="F:dioxygenase activity"/>
    <property type="evidence" value="ECO:0007669"/>
    <property type="project" value="UniProtKB-KW"/>
</dbReference>
<evidence type="ECO:0000313" key="2">
    <source>
        <dbReference type="EMBL" id="SFL85379.1"/>
    </source>
</evidence>
<reference evidence="3" key="1">
    <citation type="submission" date="2016-10" db="EMBL/GenBank/DDBJ databases">
        <authorList>
            <person name="Varghese N."/>
            <person name="Submissions S."/>
        </authorList>
    </citation>
    <scope>NUCLEOTIDE SEQUENCE [LARGE SCALE GENOMIC DNA]</scope>
    <source>
        <strain evidence="3">PL19</strain>
    </source>
</reference>
<proteinExistence type="predicted"/>
<dbReference type="Gene3D" id="3.10.180.10">
    <property type="entry name" value="2,3-Dihydroxybiphenyl 1,2-Dioxygenase, domain 1"/>
    <property type="match status" value="1"/>
</dbReference>
<sequence>MYANNSLTVIYCRDLKAMTEFYRDRVGMKTLAEKEGEQVLVTEAGTRLILQQAEKPAVTYAFTHTDIEAAHAALGDLGPGEITRHPDGYEFHMKDPEGNVVEFTSN</sequence>
<dbReference type="InterPro" id="IPR029068">
    <property type="entry name" value="Glyas_Bleomycin-R_OHBP_Dase"/>
</dbReference>
<dbReference type="EMBL" id="FOSG01000029">
    <property type="protein sequence ID" value="SFL85379.1"/>
    <property type="molecule type" value="Genomic_DNA"/>
</dbReference>
<dbReference type="InterPro" id="IPR041581">
    <property type="entry name" value="Glyoxalase_6"/>
</dbReference>
<accession>A0A1I4L3G9</accession>
<evidence type="ECO:0000259" key="1">
    <source>
        <dbReference type="Pfam" id="PF18029"/>
    </source>
</evidence>
<feature type="domain" description="Glyoxalase-like" evidence="1">
    <location>
        <begin position="9"/>
        <end position="102"/>
    </location>
</feature>
<gene>
    <name evidence="2" type="ORF">SAMN05192584_12943</name>
</gene>
<name>A0A1I4L3G9_9ACTN</name>
<dbReference type="CDD" id="cd06587">
    <property type="entry name" value="VOC"/>
    <property type="match status" value="1"/>
</dbReference>
<dbReference type="Proteomes" id="UP000198928">
    <property type="component" value="Unassembled WGS sequence"/>
</dbReference>
<dbReference type="RefSeq" id="WP_093852318.1">
    <property type="nucleotide sequence ID" value="NZ_FOSG01000029.1"/>
</dbReference>
<dbReference type="AlphaFoldDB" id="A0A1I4L3G9"/>
<dbReference type="OrthoDB" id="2613830at2"/>
<protein>
    <submittedName>
        <fullName evidence="2">Glyoxalase/Bleomycin resistance protein/Dioxygenase superfamily protein</fullName>
    </submittedName>
</protein>
<evidence type="ECO:0000313" key="3">
    <source>
        <dbReference type="Proteomes" id="UP000198928"/>
    </source>
</evidence>
<organism evidence="2 3">
    <name type="scientific">Streptomyces pini</name>
    <dbReference type="NCBI Taxonomy" id="1520580"/>
    <lineage>
        <taxon>Bacteria</taxon>
        <taxon>Bacillati</taxon>
        <taxon>Actinomycetota</taxon>
        <taxon>Actinomycetes</taxon>
        <taxon>Kitasatosporales</taxon>
        <taxon>Streptomycetaceae</taxon>
        <taxon>Streptomyces</taxon>
    </lineage>
</organism>
<dbReference type="SUPFAM" id="SSF54593">
    <property type="entry name" value="Glyoxalase/Bleomycin resistance protein/Dihydroxybiphenyl dioxygenase"/>
    <property type="match status" value="1"/>
</dbReference>
<keyword evidence="3" id="KW-1185">Reference proteome</keyword>
<dbReference type="Pfam" id="PF18029">
    <property type="entry name" value="Glyoxalase_6"/>
    <property type="match status" value="1"/>
</dbReference>